<dbReference type="NCBIfam" id="NF003971">
    <property type="entry name" value="PRK05465.1"/>
    <property type="match status" value="1"/>
</dbReference>
<dbReference type="PIRSF" id="PIRSF018982">
    <property type="entry name" value="EutC"/>
    <property type="match status" value="1"/>
</dbReference>
<comment type="caution">
    <text evidence="7">The sequence shown here is derived from an EMBL/GenBank/DDBJ whole genome shotgun (WGS) entry which is preliminary data.</text>
</comment>
<evidence type="ECO:0000256" key="5">
    <source>
        <dbReference type="HAMAP-Rule" id="MF_00601"/>
    </source>
</evidence>
<comment type="similarity">
    <text evidence="5">Belongs to the EutC family.</text>
</comment>
<dbReference type="Gene3D" id="3.40.50.11240">
    <property type="entry name" value="Ethanolamine ammonia-lyase light chain (EutC)"/>
    <property type="match status" value="1"/>
</dbReference>
<comment type="pathway">
    <text evidence="5">Amine and polyamine degradation; ethanolamine degradation.</text>
</comment>
<comment type="catalytic activity">
    <reaction evidence="5">
        <text>ethanolamine = acetaldehyde + NH4(+)</text>
        <dbReference type="Rhea" id="RHEA:15313"/>
        <dbReference type="ChEBI" id="CHEBI:15343"/>
        <dbReference type="ChEBI" id="CHEBI:28938"/>
        <dbReference type="ChEBI" id="CHEBI:57603"/>
        <dbReference type="EC" id="4.3.1.7"/>
    </reaction>
</comment>
<dbReference type="InterPro" id="IPR042255">
    <property type="entry name" value="EutC_N"/>
</dbReference>
<accession>A0ABS5G335</accession>
<organism evidence="7 8">
    <name type="scientific">Bradyrhizobium denitrificans</name>
    <dbReference type="NCBI Taxonomy" id="2734912"/>
    <lineage>
        <taxon>Bacteria</taxon>
        <taxon>Pseudomonadati</taxon>
        <taxon>Pseudomonadota</taxon>
        <taxon>Alphaproteobacteria</taxon>
        <taxon>Hyphomicrobiales</taxon>
        <taxon>Nitrobacteraceae</taxon>
        <taxon>Bradyrhizobium</taxon>
    </lineage>
</organism>
<feature type="binding site" evidence="5">
    <location>
        <position position="145"/>
    </location>
    <ligand>
        <name>adenosylcob(III)alamin</name>
        <dbReference type="ChEBI" id="CHEBI:18408"/>
    </ligand>
</feature>
<dbReference type="PANTHER" id="PTHR39330">
    <property type="entry name" value="ETHANOLAMINE AMMONIA-LYASE LIGHT CHAIN"/>
    <property type="match status" value="1"/>
</dbReference>
<comment type="subunit">
    <text evidence="5">The basic unit is a heterodimer which dimerizes to form tetramers. The heterotetramers trimerize; 6 large subunits form a core ring with 6 small subunits projecting outwards.</text>
</comment>
<reference evidence="8" key="1">
    <citation type="journal article" date="2021" name="ISME J.">
        <title>Evolutionary origin and ecological implication of a unique nif island in free-living Bradyrhizobium lineages.</title>
        <authorList>
            <person name="Tao J."/>
        </authorList>
    </citation>
    <scope>NUCLEOTIDE SEQUENCE [LARGE SCALE GENOMIC DNA]</scope>
    <source>
        <strain evidence="8">SZCCT0094</strain>
    </source>
</reference>
<protein>
    <recommendedName>
        <fullName evidence="5">Ethanolamine ammonia-lyase small subunit</fullName>
        <shortName evidence="5">EAL small subunit</shortName>
        <ecNumber evidence="5">4.3.1.7</ecNumber>
    </recommendedName>
</protein>
<comment type="cofactor">
    <cofactor evidence="5">
        <name>adenosylcob(III)alamin</name>
        <dbReference type="ChEBI" id="CHEBI:18408"/>
    </cofactor>
    <text evidence="5">Binds between the large and small subunits.</text>
</comment>
<name>A0ABS5G335_9BRAD</name>
<dbReference type="HAMAP" id="MF_00601">
    <property type="entry name" value="EutC"/>
    <property type="match status" value="1"/>
</dbReference>
<dbReference type="EC" id="4.3.1.7" evidence="5"/>
<evidence type="ECO:0000256" key="4">
    <source>
        <dbReference type="ARBA" id="ARBA00024446"/>
    </source>
</evidence>
<keyword evidence="1 5" id="KW-0846">Cobalamin</keyword>
<dbReference type="Pfam" id="PF05985">
    <property type="entry name" value="EutC"/>
    <property type="match status" value="1"/>
</dbReference>
<dbReference type="Proteomes" id="UP001314635">
    <property type="component" value="Unassembled WGS sequence"/>
</dbReference>
<gene>
    <name evidence="5 7" type="primary">eutC</name>
    <name evidence="7" type="ORF">JQ619_08145</name>
</gene>
<feature type="binding site" evidence="5">
    <location>
        <position position="195"/>
    </location>
    <ligand>
        <name>adenosylcob(III)alamin</name>
        <dbReference type="ChEBI" id="CHEBI:18408"/>
    </ligand>
</feature>
<feature type="binding site" evidence="5">
    <location>
        <position position="166"/>
    </location>
    <ligand>
        <name>adenosylcob(III)alamin</name>
        <dbReference type="ChEBI" id="CHEBI:18408"/>
    </ligand>
</feature>
<evidence type="ECO:0000256" key="1">
    <source>
        <dbReference type="ARBA" id="ARBA00022628"/>
    </source>
</evidence>
<feature type="region of interest" description="Disordered" evidence="6">
    <location>
        <begin position="241"/>
        <end position="260"/>
    </location>
</feature>
<evidence type="ECO:0000313" key="8">
    <source>
        <dbReference type="Proteomes" id="UP001314635"/>
    </source>
</evidence>
<dbReference type="RefSeq" id="WP_049795341.1">
    <property type="nucleotide sequence ID" value="NZ_JABFDP010000002.1"/>
</dbReference>
<dbReference type="PANTHER" id="PTHR39330:SF1">
    <property type="entry name" value="ETHANOLAMINE AMMONIA-LYASE SMALL SUBUNIT"/>
    <property type="match status" value="1"/>
</dbReference>
<keyword evidence="3 5" id="KW-0170">Cobalt</keyword>
<evidence type="ECO:0000256" key="6">
    <source>
        <dbReference type="SAM" id="MobiDB-lite"/>
    </source>
</evidence>
<dbReference type="InterPro" id="IPR009246">
    <property type="entry name" value="EutC"/>
</dbReference>
<comment type="subcellular location">
    <subcellularLocation>
        <location evidence="5">Bacterial microcompartment</location>
    </subcellularLocation>
</comment>
<dbReference type="Gene3D" id="1.10.30.40">
    <property type="entry name" value="Ethanolamine ammonia-lyase light chain (EutC), N-terminal domain"/>
    <property type="match status" value="1"/>
</dbReference>
<comment type="function">
    <text evidence="5">Catalyzes the deamination of various vicinal amino-alcohols to oxo compounds. Allows this organism to utilize ethanolamine as the sole source of nitrogen and carbon in the presence of external vitamin B12.</text>
</comment>
<evidence type="ECO:0000313" key="7">
    <source>
        <dbReference type="EMBL" id="MBR1135733.1"/>
    </source>
</evidence>
<evidence type="ECO:0000256" key="2">
    <source>
        <dbReference type="ARBA" id="ARBA00023239"/>
    </source>
</evidence>
<proteinExistence type="inferred from homology"/>
<keyword evidence="4 5" id="KW-1283">Bacterial microcompartment</keyword>
<evidence type="ECO:0000256" key="3">
    <source>
        <dbReference type="ARBA" id="ARBA00023285"/>
    </source>
</evidence>
<dbReference type="InterPro" id="IPR042251">
    <property type="entry name" value="EutC_C"/>
</dbReference>
<dbReference type="EMBL" id="JAFCLK010000006">
    <property type="protein sequence ID" value="MBR1135733.1"/>
    <property type="molecule type" value="Genomic_DNA"/>
</dbReference>
<dbReference type="GO" id="GO:0008851">
    <property type="term" value="F:ethanolamine ammonia-lyase activity"/>
    <property type="evidence" value="ECO:0007669"/>
    <property type="project" value="UniProtKB-EC"/>
</dbReference>
<keyword evidence="8" id="KW-1185">Reference proteome</keyword>
<sequence>MRDDAFDMLRRMTRARVALGRCGDGLPTQARLEFQMAHALARDAVWGKVNFDSIADALAPREVIKVASAAPDRASYLRRPDLGRRLAAGAASQLPSGPFDLVFVIADGLSADAVERHAADVVIATEARLPGLAIGPVVLASQARVALGDDVGAAMRARLVAVLIGERPGLSAADSLGVYLTLHPAPGLRDSARNCISNIHDHGLSAERAGEKLAWLVREALRIGVTGIGLKEAAPDGAIETTHSTAEITHHKPTGARGHE</sequence>
<keyword evidence="2 5" id="KW-0456">Lyase</keyword>